<dbReference type="SUPFAM" id="SSF56112">
    <property type="entry name" value="Protein kinase-like (PK-like)"/>
    <property type="match status" value="1"/>
</dbReference>
<comment type="caution">
    <text evidence="2">The sequence shown here is derived from an EMBL/GenBank/DDBJ whole genome shotgun (WGS) entry which is preliminary data.</text>
</comment>
<dbReference type="Gene3D" id="3.30.200.20">
    <property type="entry name" value="Phosphorylase Kinase, domain 1"/>
    <property type="match status" value="1"/>
</dbReference>
<dbReference type="InterPro" id="IPR011009">
    <property type="entry name" value="Kinase-like_dom_sf"/>
</dbReference>
<gene>
    <name evidence="2" type="ORF">GCM10022204_13740</name>
</gene>
<protein>
    <recommendedName>
        <fullName evidence="1">Aminoglycoside phosphotransferase domain-containing protein</fullName>
    </recommendedName>
</protein>
<proteinExistence type="predicted"/>
<dbReference type="RefSeq" id="WP_344811566.1">
    <property type="nucleotide sequence ID" value="NZ_BAAAYX010000003.1"/>
</dbReference>
<accession>A0ABP7CZE4</accession>
<dbReference type="Proteomes" id="UP001500051">
    <property type="component" value="Unassembled WGS sequence"/>
</dbReference>
<reference evidence="3" key="1">
    <citation type="journal article" date="2019" name="Int. J. Syst. Evol. Microbiol.">
        <title>The Global Catalogue of Microorganisms (GCM) 10K type strain sequencing project: providing services to taxonomists for standard genome sequencing and annotation.</title>
        <authorList>
            <consortium name="The Broad Institute Genomics Platform"/>
            <consortium name="The Broad Institute Genome Sequencing Center for Infectious Disease"/>
            <person name="Wu L."/>
            <person name="Ma J."/>
        </authorList>
    </citation>
    <scope>NUCLEOTIDE SEQUENCE [LARGE SCALE GENOMIC DNA]</scope>
    <source>
        <strain evidence="3">JCM 16548</strain>
    </source>
</reference>
<evidence type="ECO:0000313" key="3">
    <source>
        <dbReference type="Proteomes" id="UP001500051"/>
    </source>
</evidence>
<name>A0ABP7CZE4_9ACTN</name>
<dbReference type="Pfam" id="PF01636">
    <property type="entry name" value="APH"/>
    <property type="match status" value="1"/>
</dbReference>
<keyword evidence="3" id="KW-1185">Reference proteome</keyword>
<feature type="domain" description="Aminoglycoside phosphotransferase" evidence="1">
    <location>
        <begin position="50"/>
        <end position="234"/>
    </location>
</feature>
<dbReference type="InterPro" id="IPR002575">
    <property type="entry name" value="Aminoglycoside_PTrfase"/>
</dbReference>
<sequence>MPAPPATGQRIGWTDLPAHVQRGIEAVLGDRVVVAESQAGGFSPGTADRIRTESGRTAFVKAVSPEQNPDSPDLLRREADHLATLSAASPRVPRPLGRYDDGHWIALAMEEVDGRCPPVPWSGEHVDAAMTTLDALADDLTPSPVPGLAPAGEALESLFAGWSRLRDQPHPGLDPWVASHLDELIVRSEDARDSLDGTTVVHLDLRADNLLVRADGSVVVVDWPWAVVGPDWLDRLLLMINIDLYGGHDPDDLVARYLPEVDPTLVTNCLAGMCAFFTDAGRLPSAPGLPTLRAFQQAQADSTTAWLRRRLQARA</sequence>
<evidence type="ECO:0000313" key="2">
    <source>
        <dbReference type="EMBL" id="GAA3698627.1"/>
    </source>
</evidence>
<organism evidence="2 3">
    <name type="scientific">Microlunatus aurantiacus</name>
    <dbReference type="NCBI Taxonomy" id="446786"/>
    <lineage>
        <taxon>Bacteria</taxon>
        <taxon>Bacillati</taxon>
        <taxon>Actinomycetota</taxon>
        <taxon>Actinomycetes</taxon>
        <taxon>Propionibacteriales</taxon>
        <taxon>Propionibacteriaceae</taxon>
        <taxon>Microlunatus</taxon>
    </lineage>
</organism>
<dbReference type="EMBL" id="BAAAYX010000003">
    <property type="protein sequence ID" value="GAA3698627.1"/>
    <property type="molecule type" value="Genomic_DNA"/>
</dbReference>
<evidence type="ECO:0000259" key="1">
    <source>
        <dbReference type="Pfam" id="PF01636"/>
    </source>
</evidence>